<dbReference type="eggNOG" id="KOG1288">
    <property type="taxonomic scope" value="Eukaryota"/>
</dbReference>
<evidence type="ECO:0000256" key="7">
    <source>
        <dbReference type="ARBA" id="ARBA00023136"/>
    </source>
</evidence>
<feature type="transmembrane region" description="Helical" evidence="9">
    <location>
        <begin position="184"/>
        <end position="205"/>
    </location>
</feature>
<evidence type="ECO:0000313" key="13">
    <source>
        <dbReference type="Proteomes" id="UP000029867"/>
    </source>
</evidence>
<dbReference type="GO" id="GO:0005774">
    <property type="term" value="C:vacuolar membrane"/>
    <property type="evidence" value="ECO:0007669"/>
    <property type="project" value="EnsemblFungi"/>
</dbReference>
<accession>A0A099NW06</accession>
<dbReference type="EMBL" id="JQFK01000134">
    <property type="protein sequence ID" value="KGK36137.1"/>
    <property type="molecule type" value="Genomic_DNA"/>
</dbReference>
<name>A0A099NW06_PICKU</name>
<feature type="transmembrane region" description="Helical" evidence="9">
    <location>
        <begin position="247"/>
        <end position="268"/>
    </location>
</feature>
<evidence type="ECO:0000313" key="12">
    <source>
        <dbReference type="EMBL" id="KGK36137.1"/>
    </source>
</evidence>
<comment type="caution">
    <text evidence="12">The sequence shown here is derived from an EMBL/GenBank/DDBJ whole genome shotgun (WGS) entry which is preliminary data.</text>
</comment>
<dbReference type="GO" id="GO:0055064">
    <property type="term" value="P:chloride ion homeostasis"/>
    <property type="evidence" value="ECO:0007669"/>
    <property type="project" value="TreeGrafter"/>
</dbReference>
<dbReference type="GO" id="GO:0055075">
    <property type="term" value="P:potassium ion homeostasis"/>
    <property type="evidence" value="ECO:0007669"/>
    <property type="project" value="EnsemblFungi"/>
</dbReference>
<feature type="transmembrane region" description="Helical" evidence="9">
    <location>
        <begin position="152"/>
        <end position="172"/>
    </location>
</feature>
<evidence type="ECO:0000259" key="10">
    <source>
        <dbReference type="Pfam" id="PF00324"/>
    </source>
</evidence>
<feature type="transmembrane region" description="Helical" evidence="9">
    <location>
        <begin position="280"/>
        <end position="301"/>
    </location>
</feature>
<feature type="transmembrane region" description="Helical" evidence="9">
    <location>
        <begin position="60"/>
        <end position="83"/>
    </location>
</feature>
<feature type="region of interest" description="Disordered" evidence="8">
    <location>
        <begin position="822"/>
        <end position="847"/>
    </location>
</feature>
<protein>
    <recommendedName>
        <fullName evidence="14">Vacuolar cation-chloride cotransporter 1</fullName>
    </recommendedName>
</protein>
<feature type="transmembrane region" description="Helical" evidence="9">
    <location>
        <begin position="429"/>
        <end position="462"/>
    </location>
</feature>
<evidence type="ECO:0008006" key="14">
    <source>
        <dbReference type="Google" id="ProtNLM"/>
    </source>
</evidence>
<dbReference type="VEuPathDB" id="FungiDB:C5L36_0A00570"/>
<dbReference type="HOGENOM" id="CLU_001883_4_0_1"/>
<comment type="similarity">
    <text evidence="3">Belongs to the SLC12A transporter family.</text>
</comment>
<keyword evidence="5 9" id="KW-0812">Transmembrane</keyword>
<sequence length="1087" mass="120875">MSSTLLINKKYDYGSVHDDEDSMKGKLGTLDGVTLPTILNVLSILMFLRFGFIIGQLGVLGTIIVLVISYTINTLTTMSVSAIATNGTVKGGGAYYMISRSLGVEFGGSIGVIFYIGQILNSSMNVAGVIEPLIYNFNVDDGELGKILPVSYWWNFTYCTIFLSICVVVALIGSNAVSKAGKYLCIVLLFSTLMIPISTLAVSPFETEYGLRYSGPSLDTLRGNLFPKLTKGAAGSEVKGQETFNDLFGIFFPATAGILAGASMSGELKNPSKSIPKGTIQGLVVTFLSYLIVILSMGVSIPRKLLYRDTQILEIVNLSPFIILAGEMSTSIFSIIVGIVGAAQLLQAIAKDEILPGLQIFAENEKLSILVTWIICQLFLFADLNQIAIFITMAFLLTFIITNMACALLKMGSAPNFRPSFKYFSTKSAILGTMLSFITMLIVDSISAIIVFIILILLIIFIHFISPPKSWGDVSQSLIYHQVRKYLLKLRQDNVKYWRPQILLLIDNPRTSWKLITFCNHLKKGGLYILGHVFIIKDFQENIQEFTSMRDNWIKIRDLSKVKAFVQISIAESFNWGVRNIFIGSGLGGMKPNITIIGFYDLSKYRDVIPEWIHIENEGEEFDNQVRVEINSLPTDQRAERSPKVGICEWIETLEDLSLLNSNIGVGKGFSKMVFPSEATSTKELPYIDLYPIQMAQRIQGDEAISTINFDTCTLILQLGAILHTVPTWRRHHRLRVVVFVEDEGDMDEEYKRVRRLLEILRMSEATIKVVSLNGGSLRKYEYISRGDSSGLGEEEVKRINELLEDDPWWQRVIELRKERANNSGCNNDKSNNKSNNSKDSLRYNKTMNNRKSRNFEDIRRIVGPTIRRGRRMTVSDATEMGFSLGRMNFQAGGIQDMESDVESVNVSGNVNAVLKSDASSIISSGKFTAARLPMSRIRRDAEGNDASIMWDDHYGPNEGLDIEGDVSSVADYSYGDVNGDNCGYNYSYSYNYNCGYSNGYNGNNIKVEFASMTRRAQFLVLNELMGQISPSGVTALILTTLPCPAPGTHNSHGECLRYCVDLALWTMDFPPSLLVAAKTVTVTSNL</sequence>
<proteinExistence type="inferred from homology"/>
<evidence type="ECO:0000256" key="6">
    <source>
        <dbReference type="ARBA" id="ARBA00022989"/>
    </source>
</evidence>
<dbReference type="GO" id="GO:1990816">
    <property type="term" value="C:vacuole-mitochondrion membrane contact site"/>
    <property type="evidence" value="ECO:0007669"/>
    <property type="project" value="EnsemblFungi"/>
</dbReference>
<dbReference type="InterPro" id="IPR004841">
    <property type="entry name" value="AA-permease/SLC12A_dom"/>
</dbReference>
<feature type="transmembrane region" description="Helical" evidence="9">
    <location>
        <begin position="388"/>
        <end position="409"/>
    </location>
</feature>
<comment type="subcellular location">
    <subcellularLocation>
        <location evidence="1">Membrane</location>
        <topology evidence="1">Multi-pass membrane protein</topology>
    </subcellularLocation>
</comment>
<feature type="transmembrane region" description="Helical" evidence="9">
    <location>
        <begin position="321"/>
        <end position="346"/>
    </location>
</feature>
<evidence type="ECO:0000256" key="5">
    <source>
        <dbReference type="ARBA" id="ARBA00022692"/>
    </source>
</evidence>
<feature type="compositionally biased region" description="Low complexity" evidence="8">
    <location>
        <begin position="822"/>
        <end position="839"/>
    </location>
</feature>
<dbReference type="InterPro" id="IPR004842">
    <property type="entry name" value="SLC12A_fam"/>
</dbReference>
<feature type="transmembrane region" description="Helical" evidence="9">
    <location>
        <begin position="95"/>
        <end position="116"/>
    </location>
</feature>
<dbReference type="FunFam" id="1.20.1740.10:FF:000013">
    <property type="entry name" value="Solute carrier family 12 member"/>
    <property type="match status" value="1"/>
</dbReference>
<evidence type="ECO:0000256" key="9">
    <source>
        <dbReference type="SAM" id="Phobius"/>
    </source>
</evidence>
<dbReference type="AlphaFoldDB" id="A0A099NW06"/>
<comment type="similarity">
    <text evidence="2">Belongs to the amino acid-polyamine-organocation (APC) superfamily. YAT (TC 2.A.3.10) family.</text>
</comment>
<dbReference type="PANTHER" id="PTHR11827:SF72">
    <property type="entry name" value="GH08340P"/>
    <property type="match status" value="1"/>
</dbReference>
<dbReference type="Pfam" id="PF00324">
    <property type="entry name" value="AA_permease"/>
    <property type="match status" value="1"/>
</dbReference>
<dbReference type="PANTHER" id="PTHR11827">
    <property type="entry name" value="SOLUTE CARRIER FAMILY 12, CATION COTRANSPORTERS"/>
    <property type="match status" value="1"/>
</dbReference>
<dbReference type="GO" id="GO:0034486">
    <property type="term" value="P:vacuolar transmembrane transport"/>
    <property type="evidence" value="ECO:0007669"/>
    <property type="project" value="EnsemblFungi"/>
</dbReference>
<evidence type="ECO:0000256" key="1">
    <source>
        <dbReference type="ARBA" id="ARBA00004141"/>
    </source>
</evidence>
<dbReference type="Pfam" id="PF03522">
    <property type="entry name" value="SLC12"/>
    <property type="match status" value="1"/>
</dbReference>
<dbReference type="Proteomes" id="UP000029867">
    <property type="component" value="Unassembled WGS sequence"/>
</dbReference>
<evidence type="ECO:0000256" key="2">
    <source>
        <dbReference type="ARBA" id="ARBA00006983"/>
    </source>
</evidence>
<keyword evidence="4" id="KW-0813">Transport</keyword>
<keyword evidence="7 9" id="KW-0472">Membrane</keyword>
<reference evidence="13" key="1">
    <citation type="journal article" date="2014" name="Microb. Cell Fact.">
        <title>Exploiting Issatchenkia orientalis SD108 for succinic acid production.</title>
        <authorList>
            <person name="Xiao H."/>
            <person name="Shao Z."/>
            <person name="Jiang Y."/>
            <person name="Dole S."/>
            <person name="Zhao H."/>
        </authorList>
    </citation>
    <scope>NUCLEOTIDE SEQUENCE [LARGE SCALE GENOMIC DNA]</scope>
    <source>
        <strain evidence="13">SD108</strain>
    </source>
</reference>
<evidence type="ECO:0000256" key="8">
    <source>
        <dbReference type="SAM" id="MobiDB-lite"/>
    </source>
</evidence>
<dbReference type="GO" id="GO:0006884">
    <property type="term" value="P:cell volume homeostasis"/>
    <property type="evidence" value="ECO:0007669"/>
    <property type="project" value="TreeGrafter"/>
</dbReference>
<evidence type="ECO:0000259" key="11">
    <source>
        <dbReference type="Pfam" id="PF03522"/>
    </source>
</evidence>
<feature type="domain" description="Amino acid permease/ SLC12A" evidence="10">
    <location>
        <begin position="32"/>
        <end position="502"/>
    </location>
</feature>
<evidence type="ECO:0000256" key="4">
    <source>
        <dbReference type="ARBA" id="ARBA00022448"/>
    </source>
</evidence>
<gene>
    <name evidence="12" type="ORF">JL09_g4714</name>
</gene>
<organism evidence="12 13">
    <name type="scientific">Pichia kudriavzevii</name>
    <name type="common">Yeast</name>
    <name type="synonym">Issatchenkia orientalis</name>
    <dbReference type="NCBI Taxonomy" id="4909"/>
    <lineage>
        <taxon>Eukaryota</taxon>
        <taxon>Fungi</taxon>
        <taxon>Dikarya</taxon>
        <taxon>Ascomycota</taxon>
        <taxon>Saccharomycotina</taxon>
        <taxon>Pichiomycetes</taxon>
        <taxon>Pichiales</taxon>
        <taxon>Pichiaceae</taxon>
        <taxon>Pichia</taxon>
    </lineage>
</organism>
<feature type="domain" description="SLC12A transporter C-terminal" evidence="11">
    <location>
        <begin position="515"/>
        <end position="599"/>
    </location>
</feature>
<keyword evidence="6 9" id="KW-1133">Transmembrane helix</keyword>
<evidence type="ECO:0000256" key="3">
    <source>
        <dbReference type="ARBA" id="ARBA00010593"/>
    </source>
</evidence>
<feature type="transmembrane region" description="Helical" evidence="9">
    <location>
        <begin position="33"/>
        <end position="54"/>
    </location>
</feature>
<dbReference type="InterPro" id="IPR018491">
    <property type="entry name" value="SLC12_C"/>
</dbReference>
<dbReference type="Gene3D" id="1.20.1740.10">
    <property type="entry name" value="Amino acid/polyamine transporter I"/>
    <property type="match status" value="1"/>
</dbReference>
<dbReference type="GO" id="GO:0015379">
    <property type="term" value="F:potassium:chloride symporter activity"/>
    <property type="evidence" value="ECO:0007669"/>
    <property type="project" value="EnsemblFungi"/>
</dbReference>